<evidence type="ECO:0000313" key="1">
    <source>
        <dbReference type="EMBL" id="KYC52726.1"/>
    </source>
</evidence>
<reference evidence="1 2" key="1">
    <citation type="journal article" date="2016" name="ISME J.">
        <title>Chasing the elusive Euryarchaeota class WSA2: genomes reveal a uniquely fastidious methyl-reducing methanogen.</title>
        <authorList>
            <person name="Nobu M.K."/>
            <person name="Narihiro T."/>
            <person name="Kuroda K."/>
            <person name="Mei R."/>
            <person name="Liu W.T."/>
        </authorList>
    </citation>
    <scope>NUCLEOTIDE SEQUENCE [LARGE SCALE GENOMIC DNA]</scope>
    <source>
        <strain evidence="1">U1lsi0528_Bin089</strain>
    </source>
</reference>
<proteinExistence type="predicted"/>
<name>A0A150J692_9EURY</name>
<protein>
    <recommendedName>
        <fullName evidence="3">Metal-binding protein</fullName>
    </recommendedName>
</protein>
<organism evidence="1 2">
    <name type="scientific">Candidatus Methanofastidiosum methylothiophilum</name>
    <dbReference type="NCBI Taxonomy" id="1705564"/>
    <lineage>
        <taxon>Archaea</taxon>
        <taxon>Methanobacteriati</taxon>
        <taxon>Methanobacteriota</taxon>
        <taxon>Stenosarchaea group</taxon>
        <taxon>Candidatus Methanofastidiosia</taxon>
        <taxon>Candidatus Methanofastidiosales</taxon>
        <taxon>Candidatus Methanofastidiosaceae</taxon>
        <taxon>Candidatus Methanofastidiosum</taxon>
    </lineage>
</organism>
<dbReference type="AlphaFoldDB" id="A0A150J692"/>
<dbReference type="PATRIC" id="fig|1705564.3.peg.647"/>
<sequence>MAIGKGATSAKIIPIQDISVNEWVRQKCEFGCRLYAKRFTCPPYVQPVKETKKRLKGYNTALLVQFKDLTNRMQWKEIQNIMSDLEREAFLNGLYKAFAYTAGSCKLCDVCPAEALEKGTMFDRKKCVNIRIARPSMESAGIDVYQTAKNAGYELKVVPNEDMCFTSFCLLLLE</sequence>
<gene>
    <name evidence="1" type="ORF">AMQ74_00632</name>
</gene>
<evidence type="ECO:0000313" key="2">
    <source>
        <dbReference type="Proteomes" id="UP000075578"/>
    </source>
</evidence>
<accession>A0A150J692</accession>
<dbReference type="Pfam" id="PF10050">
    <property type="entry name" value="DUF2284"/>
    <property type="match status" value="1"/>
</dbReference>
<evidence type="ECO:0008006" key="3">
    <source>
        <dbReference type="Google" id="ProtNLM"/>
    </source>
</evidence>
<dbReference type="InterPro" id="IPR019271">
    <property type="entry name" value="DUF2284_metal-binding"/>
</dbReference>
<dbReference type="Proteomes" id="UP000075578">
    <property type="component" value="Unassembled WGS sequence"/>
</dbReference>
<dbReference type="EMBL" id="LNGD01000025">
    <property type="protein sequence ID" value="KYC52726.1"/>
    <property type="molecule type" value="Genomic_DNA"/>
</dbReference>
<comment type="caution">
    <text evidence="1">The sequence shown here is derived from an EMBL/GenBank/DDBJ whole genome shotgun (WGS) entry which is preliminary data.</text>
</comment>